<dbReference type="Pfam" id="PF01498">
    <property type="entry name" value="HTH_Tnp_Tc3_2"/>
    <property type="match status" value="1"/>
</dbReference>
<evidence type="ECO:0000313" key="3">
    <source>
        <dbReference type="Proteomes" id="UP000243519"/>
    </source>
</evidence>
<protein>
    <submittedName>
        <fullName evidence="2">Homeo</fullName>
    </submittedName>
</protein>
<dbReference type="InterPro" id="IPR036397">
    <property type="entry name" value="RNaseH_sf"/>
</dbReference>
<evidence type="ECO:0000259" key="1">
    <source>
        <dbReference type="Pfam" id="PF01498"/>
    </source>
</evidence>
<dbReference type="PANTHER" id="PTHR23022">
    <property type="entry name" value="TRANSPOSABLE ELEMENT-RELATED"/>
    <property type="match status" value="1"/>
</dbReference>
<reference evidence="2 3" key="1">
    <citation type="submission" date="2016-05" db="EMBL/GenBank/DDBJ databases">
        <title>Genome sequencing of Trichophyton violaceum CMCC(F)T3l isolated from hair.</title>
        <authorList>
            <person name="Zhan P."/>
            <person name="Tao Y."/>
            <person name="Liu W."/>
        </authorList>
    </citation>
    <scope>NUCLEOTIDE SEQUENCE [LARGE SCALE GENOMIC DNA]</scope>
    <source>
        <strain evidence="3">CMCC(F)T3l</strain>
    </source>
</reference>
<comment type="caution">
    <text evidence="2">The sequence shown here is derived from an EMBL/GenBank/DDBJ whole genome shotgun (WGS) entry which is preliminary data.</text>
</comment>
<dbReference type="GO" id="GO:0003677">
    <property type="term" value="F:DNA binding"/>
    <property type="evidence" value="ECO:0007669"/>
    <property type="project" value="InterPro"/>
</dbReference>
<evidence type="ECO:0000313" key="2">
    <source>
        <dbReference type="EMBL" id="OAL75044.1"/>
    </source>
</evidence>
<name>A0A178FS82_TRIVO</name>
<sequence>MPRTPLRPIDGNIQRNKELTPYTRALICGRSDSGQRNSYISRAIGISPQTIAYTLKKRAERTRGESIKRAGRPRKLSEANIRYILRTIKKNPFITLRELQSECLLLEISISTRSLSRYIKESAYGHWKARERPQLTEEVAALRKAWALKHKDNTWEEWSKVIWSDECSVELGKGKDNLWVFHEYKLNVKWKKEYIRPKIKPKRVSIMIWGAIWGKGHQDLNIMTRDPESNARGYSSNSYLDILEDNLPSIWELGMIFMQDNAPIHTAKKITDWL</sequence>
<dbReference type="SUPFAM" id="SSF46689">
    <property type="entry name" value="Homeodomain-like"/>
    <property type="match status" value="1"/>
</dbReference>
<feature type="domain" description="Transposase Tc1-like" evidence="1">
    <location>
        <begin position="82"/>
        <end position="152"/>
    </location>
</feature>
<dbReference type="GO" id="GO:0015074">
    <property type="term" value="P:DNA integration"/>
    <property type="evidence" value="ECO:0007669"/>
    <property type="project" value="InterPro"/>
</dbReference>
<dbReference type="InterPro" id="IPR052338">
    <property type="entry name" value="Transposase_5"/>
</dbReference>
<gene>
    <name evidence="2" type="ORF">A7D00_0642</name>
</gene>
<dbReference type="InterPro" id="IPR002492">
    <property type="entry name" value="Transposase_Tc1-like"/>
</dbReference>
<dbReference type="PANTHER" id="PTHR23022:SF119">
    <property type="entry name" value="TC1-LIKE TRANSPOSASE DDE DOMAIN-CONTAINING PROTEIN"/>
    <property type="match status" value="1"/>
</dbReference>
<dbReference type="Gene3D" id="3.30.420.10">
    <property type="entry name" value="Ribonuclease H-like superfamily/Ribonuclease H"/>
    <property type="match status" value="1"/>
</dbReference>
<dbReference type="AlphaFoldDB" id="A0A178FS82"/>
<keyword evidence="3" id="KW-1185">Reference proteome</keyword>
<dbReference type="InterPro" id="IPR009057">
    <property type="entry name" value="Homeodomain-like_sf"/>
</dbReference>
<dbReference type="GO" id="GO:0006313">
    <property type="term" value="P:DNA transposition"/>
    <property type="evidence" value="ECO:0007669"/>
    <property type="project" value="InterPro"/>
</dbReference>
<dbReference type="EMBL" id="LHPN01000001">
    <property type="protein sequence ID" value="OAL75044.1"/>
    <property type="molecule type" value="Genomic_DNA"/>
</dbReference>
<proteinExistence type="predicted"/>
<accession>A0A178FS82</accession>
<organism evidence="2 3">
    <name type="scientific">Trichophyton violaceum</name>
    <dbReference type="NCBI Taxonomy" id="34388"/>
    <lineage>
        <taxon>Eukaryota</taxon>
        <taxon>Fungi</taxon>
        <taxon>Dikarya</taxon>
        <taxon>Ascomycota</taxon>
        <taxon>Pezizomycotina</taxon>
        <taxon>Eurotiomycetes</taxon>
        <taxon>Eurotiomycetidae</taxon>
        <taxon>Onygenales</taxon>
        <taxon>Arthrodermataceae</taxon>
        <taxon>Trichophyton</taxon>
    </lineage>
</organism>
<dbReference type="Proteomes" id="UP000243519">
    <property type="component" value="Unassembled WGS sequence"/>
</dbReference>